<keyword evidence="1 4" id="KW-0889">Transcription antitermination</keyword>
<dbReference type="InterPro" id="IPR006645">
    <property type="entry name" value="NGN-like_dom"/>
</dbReference>
<evidence type="ECO:0000259" key="5">
    <source>
        <dbReference type="SMART" id="SM00738"/>
    </source>
</evidence>
<dbReference type="NCBIfam" id="NF006534">
    <property type="entry name" value="PRK09014.1"/>
    <property type="match status" value="1"/>
</dbReference>
<evidence type="ECO:0000256" key="3">
    <source>
        <dbReference type="ARBA" id="ARBA00023163"/>
    </source>
</evidence>
<dbReference type="EMBL" id="CP101509">
    <property type="protein sequence ID" value="UTV29383.1"/>
    <property type="molecule type" value="Genomic_DNA"/>
</dbReference>
<keyword evidence="7" id="KW-1185">Reference proteome</keyword>
<evidence type="ECO:0000256" key="1">
    <source>
        <dbReference type="ARBA" id="ARBA00022814"/>
    </source>
</evidence>
<evidence type="ECO:0000313" key="6">
    <source>
        <dbReference type="EMBL" id="UTV29383.1"/>
    </source>
</evidence>
<dbReference type="HAMAP" id="MF_00951">
    <property type="entry name" value="RfaH"/>
    <property type="match status" value="1"/>
</dbReference>
<sequence length="161" mass="18486">MKKWYLLYCKNNEIERAIVNLERIGVACYTPFVNKEVIRRGKKVVVKTPLFPSYLFVQFDYECGPSFTTVRSTRGVADFIRFGQTPKEIPPELITQIQLRNVNTEVALIAGDKVKVNQGAIQEVQAIFLEPDGDKRSMLLLHMINREVKVSVDNKNIRKVV</sequence>
<keyword evidence="3 4" id="KW-0804">Transcription</keyword>
<dbReference type="SMART" id="SM00738">
    <property type="entry name" value="NGN"/>
    <property type="match status" value="1"/>
</dbReference>
<dbReference type="PANTHER" id="PTHR30265">
    <property type="entry name" value="RHO-INTERACTING TRANSCRIPTION TERMINATION FACTOR NUSG"/>
    <property type="match status" value="1"/>
</dbReference>
<dbReference type="CDD" id="cd09892">
    <property type="entry name" value="NGN_SP_RfaH"/>
    <property type="match status" value="1"/>
</dbReference>
<comment type="subunit">
    <text evidence="4">Interacts with both the nontemplate DNA and the RNA polymerase (RNAP).</text>
</comment>
<evidence type="ECO:0000256" key="2">
    <source>
        <dbReference type="ARBA" id="ARBA00023015"/>
    </source>
</evidence>
<accession>A0ABY5GM50</accession>
<dbReference type="NCBIfam" id="TIGR01955">
    <property type="entry name" value="RfaH"/>
    <property type="match status" value="1"/>
</dbReference>
<dbReference type="InterPro" id="IPR043425">
    <property type="entry name" value="NusG-like"/>
</dbReference>
<dbReference type="RefSeq" id="WP_255390701.1">
    <property type="nucleotide sequence ID" value="NZ_CP101509.1"/>
</dbReference>
<name>A0ABY5GM50_9GAMM</name>
<feature type="domain" description="NusG-like N-terminal" evidence="5">
    <location>
        <begin position="1"/>
        <end position="101"/>
    </location>
</feature>
<protein>
    <recommendedName>
        <fullName evidence="4">Transcription antitermination protein RfaH</fullName>
    </recommendedName>
</protein>
<dbReference type="Gene3D" id="3.30.70.940">
    <property type="entry name" value="NusG, N-terminal domain"/>
    <property type="match status" value="1"/>
</dbReference>
<dbReference type="Pfam" id="PF02357">
    <property type="entry name" value="NusG"/>
    <property type="match status" value="1"/>
</dbReference>
<dbReference type="SUPFAM" id="SSF50104">
    <property type="entry name" value="Translation proteins SH3-like domain"/>
    <property type="match status" value="1"/>
</dbReference>
<comment type="function">
    <text evidence="4">Enhances distal genes transcription elongation in a specialized subset of operons that encode extracytoplasmic components.</text>
</comment>
<dbReference type="SUPFAM" id="SSF82679">
    <property type="entry name" value="N-utilization substance G protein NusG, N-terminal domain"/>
    <property type="match status" value="1"/>
</dbReference>
<dbReference type="InterPro" id="IPR008991">
    <property type="entry name" value="Translation_prot_SH3-like_sf"/>
</dbReference>
<organism evidence="6 7">
    <name type="scientific">Photobacterium atrarenae</name>
    <dbReference type="NCBI Taxonomy" id="865757"/>
    <lineage>
        <taxon>Bacteria</taxon>
        <taxon>Pseudomonadati</taxon>
        <taxon>Pseudomonadota</taxon>
        <taxon>Gammaproteobacteria</taxon>
        <taxon>Vibrionales</taxon>
        <taxon>Vibrionaceae</taxon>
        <taxon>Photobacterium</taxon>
    </lineage>
</organism>
<evidence type="ECO:0000313" key="7">
    <source>
        <dbReference type="Proteomes" id="UP001057998"/>
    </source>
</evidence>
<dbReference type="InterPro" id="IPR036735">
    <property type="entry name" value="NGN_dom_sf"/>
</dbReference>
<dbReference type="InterPro" id="IPR010215">
    <property type="entry name" value="Transcription_antiterm_RfaH"/>
</dbReference>
<dbReference type="Proteomes" id="UP001057998">
    <property type="component" value="Chromosome 2"/>
</dbReference>
<keyword evidence="2 4" id="KW-0805">Transcription regulation</keyword>
<proteinExistence type="inferred from homology"/>
<comment type="similarity">
    <text evidence="4">Belongs to the RfaH family.</text>
</comment>
<evidence type="ECO:0000256" key="4">
    <source>
        <dbReference type="HAMAP-Rule" id="MF_00951"/>
    </source>
</evidence>
<gene>
    <name evidence="4 6" type="primary">rfaH</name>
    <name evidence="6" type="ORF">NNL38_20370</name>
</gene>
<reference evidence="6" key="1">
    <citation type="submission" date="2022-07" db="EMBL/GenBank/DDBJ databases">
        <title>Genome sequencing of Photobacterium atrarenae GJH2-4.</title>
        <authorList>
            <person name="Park S.-J."/>
        </authorList>
    </citation>
    <scope>NUCLEOTIDE SEQUENCE</scope>
    <source>
        <strain evidence="6">GJH2-4</strain>
    </source>
</reference>
<dbReference type="PANTHER" id="PTHR30265:SF7">
    <property type="entry name" value="TRANSCRIPTION ANTITERMINATION PROTEIN RFAH"/>
    <property type="match status" value="1"/>
</dbReference>
<keyword evidence="4" id="KW-0238">DNA-binding</keyword>